<accession>A0A0C2WHH3</accession>
<proteinExistence type="predicted"/>
<dbReference type="EMBL" id="KN818291">
    <property type="protein sequence ID" value="KIL60932.1"/>
    <property type="molecule type" value="Genomic_DNA"/>
</dbReference>
<sequence>MNSYPPPNTSTTSSFSRGRNLKTLWSVFASPNTVPLQRNTISLPNVVGNHRLPPENP</sequence>
<name>A0A0C2WHH3_AMAMK</name>
<feature type="non-terminal residue" evidence="1">
    <location>
        <position position="57"/>
    </location>
</feature>
<evidence type="ECO:0000313" key="1">
    <source>
        <dbReference type="EMBL" id="KIL60932.1"/>
    </source>
</evidence>
<protein>
    <submittedName>
        <fullName evidence="1">Uncharacterized protein</fullName>
    </submittedName>
</protein>
<keyword evidence="2" id="KW-1185">Reference proteome</keyword>
<organism evidence="1 2">
    <name type="scientific">Amanita muscaria (strain Koide BX008)</name>
    <dbReference type="NCBI Taxonomy" id="946122"/>
    <lineage>
        <taxon>Eukaryota</taxon>
        <taxon>Fungi</taxon>
        <taxon>Dikarya</taxon>
        <taxon>Basidiomycota</taxon>
        <taxon>Agaricomycotina</taxon>
        <taxon>Agaricomycetes</taxon>
        <taxon>Agaricomycetidae</taxon>
        <taxon>Agaricales</taxon>
        <taxon>Pluteineae</taxon>
        <taxon>Amanitaceae</taxon>
        <taxon>Amanita</taxon>
    </lineage>
</organism>
<dbReference type="HOGENOM" id="CLU_3001861_0_0_1"/>
<dbReference type="AlphaFoldDB" id="A0A0C2WHH3"/>
<dbReference type="Proteomes" id="UP000054549">
    <property type="component" value="Unassembled WGS sequence"/>
</dbReference>
<evidence type="ECO:0000313" key="2">
    <source>
        <dbReference type="Proteomes" id="UP000054549"/>
    </source>
</evidence>
<reference evidence="1 2" key="1">
    <citation type="submission" date="2014-04" db="EMBL/GenBank/DDBJ databases">
        <title>Evolutionary Origins and Diversification of the Mycorrhizal Mutualists.</title>
        <authorList>
            <consortium name="DOE Joint Genome Institute"/>
            <consortium name="Mycorrhizal Genomics Consortium"/>
            <person name="Kohler A."/>
            <person name="Kuo A."/>
            <person name="Nagy L.G."/>
            <person name="Floudas D."/>
            <person name="Copeland A."/>
            <person name="Barry K.W."/>
            <person name="Cichocki N."/>
            <person name="Veneault-Fourrey C."/>
            <person name="LaButti K."/>
            <person name="Lindquist E.A."/>
            <person name="Lipzen A."/>
            <person name="Lundell T."/>
            <person name="Morin E."/>
            <person name="Murat C."/>
            <person name="Riley R."/>
            <person name="Ohm R."/>
            <person name="Sun H."/>
            <person name="Tunlid A."/>
            <person name="Henrissat B."/>
            <person name="Grigoriev I.V."/>
            <person name="Hibbett D.S."/>
            <person name="Martin F."/>
        </authorList>
    </citation>
    <scope>NUCLEOTIDE SEQUENCE [LARGE SCALE GENOMIC DNA]</scope>
    <source>
        <strain evidence="1 2">Koide BX008</strain>
    </source>
</reference>
<gene>
    <name evidence="1" type="ORF">M378DRAFT_167611</name>
</gene>
<dbReference type="InParanoid" id="A0A0C2WHH3"/>